<feature type="transmembrane region" description="Helical" evidence="1">
    <location>
        <begin position="193"/>
        <end position="213"/>
    </location>
</feature>
<feature type="transmembrane region" description="Helical" evidence="1">
    <location>
        <begin position="89"/>
        <end position="109"/>
    </location>
</feature>
<gene>
    <name evidence="2" type="ORF">A3F83_03760</name>
</gene>
<organism evidence="2 3">
    <name type="scientific">Candidatus Glassbacteria bacterium RIFCSPLOWO2_12_FULL_58_11</name>
    <dbReference type="NCBI Taxonomy" id="1817867"/>
    <lineage>
        <taxon>Bacteria</taxon>
        <taxon>Candidatus Glassiibacteriota</taxon>
    </lineage>
</organism>
<dbReference type="EMBL" id="MFIX01000118">
    <property type="protein sequence ID" value="OGG04519.1"/>
    <property type="molecule type" value="Genomic_DNA"/>
</dbReference>
<dbReference type="STRING" id="1817867.A3F83_03760"/>
<dbReference type="AlphaFoldDB" id="A0A1F5YWF9"/>
<comment type="caution">
    <text evidence="2">The sequence shown here is derived from an EMBL/GenBank/DDBJ whole genome shotgun (WGS) entry which is preliminary data.</text>
</comment>
<dbReference type="Proteomes" id="UP000179129">
    <property type="component" value="Unassembled WGS sequence"/>
</dbReference>
<evidence type="ECO:0000313" key="2">
    <source>
        <dbReference type="EMBL" id="OGG04519.1"/>
    </source>
</evidence>
<protein>
    <submittedName>
        <fullName evidence="2">Uncharacterized protein</fullName>
    </submittedName>
</protein>
<name>A0A1F5YWF9_9BACT</name>
<reference evidence="2 3" key="1">
    <citation type="journal article" date="2016" name="Nat. Commun.">
        <title>Thousands of microbial genomes shed light on interconnected biogeochemical processes in an aquifer system.</title>
        <authorList>
            <person name="Anantharaman K."/>
            <person name="Brown C.T."/>
            <person name="Hug L.A."/>
            <person name="Sharon I."/>
            <person name="Castelle C.J."/>
            <person name="Probst A.J."/>
            <person name="Thomas B.C."/>
            <person name="Singh A."/>
            <person name="Wilkins M.J."/>
            <person name="Karaoz U."/>
            <person name="Brodie E.L."/>
            <person name="Williams K.H."/>
            <person name="Hubbard S.S."/>
            <person name="Banfield J.F."/>
        </authorList>
    </citation>
    <scope>NUCLEOTIDE SEQUENCE [LARGE SCALE GENOMIC DNA]</scope>
</reference>
<proteinExistence type="predicted"/>
<keyword evidence="1" id="KW-1133">Transmembrane helix</keyword>
<evidence type="ECO:0000313" key="3">
    <source>
        <dbReference type="Proteomes" id="UP000179129"/>
    </source>
</evidence>
<keyword evidence="1" id="KW-0812">Transmembrane</keyword>
<evidence type="ECO:0000256" key="1">
    <source>
        <dbReference type="SAM" id="Phobius"/>
    </source>
</evidence>
<keyword evidence="1" id="KW-0472">Membrane</keyword>
<sequence>MDYNEFEEYVADYVEGFLDSGLRLRMEEKRRQDPACDQLARLHESILAALQQTPELKAPAGLRERNLAAAAAEEALLEEERKSLKEYQLSWLPISAAVSAVIAMLLVVFRDNLSRLGQAALATGKTAYAWWIAQSGELALKSGEKLAAGNQTLDSWLKSENSYVETASALFLNWLKGASAIINYPVELPGIHFALPAFYIITLALLSLIFWLYRDDFLPSGLSAAHRTN</sequence>
<accession>A0A1F5YWF9</accession>